<evidence type="ECO:0000256" key="1">
    <source>
        <dbReference type="SAM" id="MobiDB-lite"/>
    </source>
</evidence>
<dbReference type="InterPro" id="IPR027417">
    <property type="entry name" value="P-loop_NTPase"/>
</dbReference>
<feature type="compositionally biased region" description="Basic and acidic residues" evidence="1">
    <location>
        <begin position="1496"/>
        <end position="1505"/>
    </location>
</feature>
<feature type="compositionally biased region" description="Low complexity" evidence="1">
    <location>
        <begin position="1476"/>
        <end position="1491"/>
    </location>
</feature>
<keyword evidence="3" id="KW-1185">Reference proteome</keyword>
<feature type="compositionally biased region" description="Polar residues" evidence="1">
    <location>
        <begin position="65"/>
        <end position="77"/>
    </location>
</feature>
<sequence length="1555" mass="168009">MAGLSRPAISFCFWQFGLNFAPLSVAAPQVPLIRATLEGMPVWSKASRASQATASTQNAAMESADATQTRVDTSNALKASPPRSGMEESGREKSSPEKSSPEKSGMETSSTEKSSIEKKAAVSVGQGHPEGSEEFRKWLSGLKPVTGADTMLRFTKTPEGSIDLTHAHPSGLAQLMAGRRTRLSTLIRDRQQYVIAARASRNLRSKIFELANDRGIDAGYFSAGTVVWTSAVGGKPQRISAPVMLTAISLTVRPGEDDYELQLTEQAQINPALVRHLKSVHGIVFDVSAVTRMAYSTARYDPQPVLDRLGTLIQPIAGAEIEHNLLVSTFADLSGNLDDPWINPNNPLVTALARSGSGELVEVPVLEPGRFPSTDERDPADELLLLDADTDQQYVVDAVRAGDSLVVSSPPGTGQTQTAINTIGALVDEGKTVLVVGDRRASLAEISAQLESLGLDSVLLQLAGNASPLQLKGQLVRAIVRNEKSLQPQLSNLHATLTGHRHALMDHVASLHNVRERWGCSPYEAMQSLAELTSIQPAPATTVRLKRSVLDNIRDREELAGRLRRAAELGGFSRASTTSPWHGARLLTRKETQEAQAVARSVAEKLPLLRGRMDEVAEHAEIRLGGTFTEWGEQIELLVAVRESLDKFTPDIFDRPVHDLISATAPSVWRRERGIEMPSMQRSRLRRVAKEYVRPGVHIADLHSSLVLVQEQRAAWAGYATTQRHPAVPSGLAEISGLYRELESELAELGQAVKHTAAGGDLDRVPYADLLTRVQRLVADTATLETLPERTLLVESMREHGLGELLADLAEREVPEGSVTAELELAWWQSALEAMISGDDYLAMSDGDALRQLEAEYRLADNAHIASGAARLRWNLSERWRTAIEAYPRQAELLRSLLKDGRVTLAALSGQAQELLPTLVPVWSVSPYLMTGLLPIEQTFDAVVILDAETTSLQAVLPAIARARQVIAFGDDQIASPRTFTVGVERLAAGESSYQSVESAYRALTAVLPVWNLRTVYRAVDEDLVRQLSKGYYGGELTRLPEGQSATGLDRALSVEYLPDGTGLPSADHDGVESVVAEVNRAVELVFEHARLRPRTSLAVVTGSLRHAARIGEAIRAQLPNYPMLGSFFTAGEESFRVVDLERAQGLVRDHVIFSPGYGRTPHGRTLHSLGPLSADGGRAKFALAMTRARRSLHVLSCFRPEDLDVSRLSHGAVDFYELLDREIAGNTDLGSPASRAAASEQALGADPLVADLGDRLRARGARVWHQYDGVLNMVAAADPMTTIGQEDAEIPRPVAIESDGTGHYRRMSVRERSRLRPQLLERLGWRYMPLWTIEVFTDPSACADRIGGYLGLEKPAVSSRLRASHGFFDDDIENLAINDARGQESHVFSGHAPAGDDFHGREAASTQSAARPGDAHESGATPLLRPEAGTINGAATTGNNGMTGSTGSKESGAMSADGDIQNSSGATAAEANGDSGSAAREPAAGESAAGQPAGEAREQATPKEKSRRAAAPATAAGAVLPNKAAEDDPRRWGDQPENYDHDAWLQEQKPPHWG</sequence>
<dbReference type="EMBL" id="BAAAQB010000012">
    <property type="protein sequence ID" value="GAA2128984.1"/>
    <property type="molecule type" value="Genomic_DNA"/>
</dbReference>
<dbReference type="Proteomes" id="UP001500102">
    <property type="component" value="Unassembled WGS sequence"/>
</dbReference>
<dbReference type="SUPFAM" id="SSF52540">
    <property type="entry name" value="P-loop containing nucleoside triphosphate hydrolases"/>
    <property type="match status" value="1"/>
</dbReference>
<evidence type="ECO:0000313" key="3">
    <source>
        <dbReference type="Proteomes" id="UP001500102"/>
    </source>
</evidence>
<evidence type="ECO:0008006" key="4">
    <source>
        <dbReference type="Google" id="ProtNLM"/>
    </source>
</evidence>
<accession>A0ABN2YKV1</accession>
<protein>
    <recommendedName>
        <fullName evidence="4">AAA family ATPase</fullName>
    </recommendedName>
</protein>
<comment type="caution">
    <text evidence="2">The sequence shown here is derived from an EMBL/GenBank/DDBJ whole genome shotgun (WGS) entry which is preliminary data.</text>
</comment>
<reference evidence="2 3" key="1">
    <citation type="journal article" date="2019" name="Int. J. Syst. Evol. Microbiol.">
        <title>The Global Catalogue of Microorganisms (GCM) 10K type strain sequencing project: providing services to taxonomists for standard genome sequencing and annotation.</title>
        <authorList>
            <consortium name="The Broad Institute Genomics Platform"/>
            <consortium name="The Broad Institute Genome Sequencing Center for Infectious Disease"/>
            <person name="Wu L."/>
            <person name="Ma J."/>
        </authorList>
    </citation>
    <scope>NUCLEOTIDE SEQUENCE [LARGE SCALE GENOMIC DNA]</scope>
    <source>
        <strain evidence="2 3">JCM 15921</strain>
    </source>
</reference>
<proteinExistence type="predicted"/>
<feature type="compositionally biased region" description="Low complexity" evidence="1">
    <location>
        <begin position="1510"/>
        <end position="1519"/>
    </location>
</feature>
<organism evidence="2 3">
    <name type="scientific">Arthrobacter humicola</name>
    <dbReference type="NCBI Taxonomy" id="409291"/>
    <lineage>
        <taxon>Bacteria</taxon>
        <taxon>Bacillati</taxon>
        <taxon>Actinomycetota</taxon>
        <taxon>Actinomycetes</taxon>
        <taxon>Micrococcales</taxon>
        <taxon>Micrococcaceae</taxon>
        <taxon>Arthrobacter</taxon>
    </lineage>
</organism>
<gene>
    <name evidence="2" type="ORF">GCM10009825_08860</name>
</gene>
<evidence type="ECO:0000313" key="2">
    <source>
        <dbReference type="EMBL" id="GAA2128984.1"/>
    </source>
</evidence>
<feature type="compositionally biased region" description="Basic and acidic residues" evidence="1">
    <location>
        <begin position="1525"/>
        <end position="1545"/>
    </location>
</feature>
<feature type="region of interest" description="Disordered" evidence="1">
    <location>
        <begin position="53"/>
        <end position="132"/>
    </location>
</feature>
<feature type="compositionally biased region" description="Low complexity" evidence="1">
    <location>
        <begin position="1429"/>
        <end position="1448"/>
    </location>
</feature>
<dbReference type="Gene3D" id="3.40.50.300">
    <property type="entry name" value="P-loop containing nucleotide triphosphate hydrolases"/>
    <property type="match status" value="2"/>
</dbReference>
<name>A0ABN2YKV1_9MICC</name>
<feature type="region of interest" description="Disordered" evidence="1">
    <location>
        <begin position="1387"/>
        <end position="1555"/>
    </location>
</feature>
<feature type="compositionally biased region" description="Basic and acidic residues" evidence="1">
    <location>
        <begin position="85"/>
        <end position="105"/>
    </location>
</feature>